<reference evidence="5" key="1">
    <citation type="journal article" date="2015" name="PeerJ">
        <title>First genomic representation of candidate bacterial phylum KSB3 points to enhanced environmental sensing as a trigger of wastewater bulking.</title>
        <authorList>
            <person name="Sekiguchi Y."/>
            <person name="Ohashi A."/>
            <person name="Parks D.H."/>
            <person name="Yamauchi T."/>
            <person name="Tyson G.W."/>
            <person name="Hugenholtz P."/>
        </authorList>
    </citation>
    <scope>NUCLEOTIDE SEQUENCE [LARGE SCALE GENOMIC DNA]</scope>
</reference>
<dbReference type="Gene3D" id="3.40.50.2300">
    <property type="match status" value="1"/>
</dbReference>
<dbReference type="InterPro" id="IPR029787">
    <property type="entry name" value="Nucleotide_cyclase"/>
</dbReference>
<dbReference type="EMBL" id="DF820457">
    <property type="protein sequence ID" value="GAK51501.1"/>
    <property type="molecule type" value="Genomic_DNA"/>
</dbReference>
<dbReference type="SUPFAM" id="SSF55073">
    <property type="entry name" value="Nucleotide cyclase"/>
    <property type="match status" value="1"/>
</dbReference>
<evidence type="ECO:0000256" key="1">
    <source>
        <dbReference type="PROSITE-ProRule" id="PRU00169"/>
    </source>
</evidence>
<keyword evidence="1" id="KW-0597">Phosphoprotein</keyword>
<feature type="coiled-coil region" evidence="2">
    <location>
        <begin position="149"/>
        <end position="176"/>
    </location>
</feature>
<dbReference type="SUPFAM" id="SSF52172">
    <property type="entry name" value="CheY-like"/>
    <property type="match status" value="1"/>
</dbReference>
<feature type="domain" description="GGDEF" evidence="4">
    <location>
        <begin position="204"/>
        <end position="341"/>
    </location>
</feature>
<evidence type="ECO:0000313" key="6">
    <source>
        <dbReference type="Proteomes" id="UP000030700"/>
    </source>
</evidence>
<dbReference type="Gene3D" id="3.30.70.270">
    <property type="match status" value="1"/>
</dbReference>
<dbReference type="GO" id="GO:1902201">
    <property type="term" value="P:negative regulation of bacterial-type flagellum-dependent cell motility"/>
    <property type="evidence" value="ECO:0007669"/>
    <property type="project" value="TreeGrafter"/>
</dbReference>
<evidence type="ECO:0000256" key="2">
    <source>
        <dbReference type="SAM" id="Coils"/>
    </source>
</evidence>
<dbReference type="Pfam" id="PF00072">
    <property type="entry name" value="Response_reg"/>
    <property type="match status" value="1"/>
</dbReference>
<dbReference type="InterPro" id="IPR000160">
    <property type="entry name" value="GGDEF_dom"/>
</dbReference>
<dbReference type="GO" id="GO:0000160">
    <property type="term" value="P:phosphorelay signal transduction system"/>
    <property type="evidence" value="ECO:0007669"/>
    <property type="project" value="InterPro"/>
</dbReference>
<dbReference type="GO" id="GO:0005886">
    <property type="term" value="C:plasma membrane"/>
    <property type="evidence" value="ECO:0007669"/>
    <property type="project" value="TreeGrafter"/>
</dbReference>
<name>A0A081BM85_9BACT</name>
<dbReference type="PROSITE" id="PS50887">
    <property type="entry name" value="GGDEF"/>
    <property type="match status" value="1"/>
</dbReference>
<dbReference type="PANTHER" id="PTHR45138">
    <property type="entry name" value="REGULATORY COMPONENTS OF SENSORY TRANSDUCTION SYSTEM"/>
    <property type="match status" value="1"/>
</dbReference>
<dbReference type="PANTHER" id="PTHR45138:SF9">
    <property type="entry name" value="DIGUANYLATE CYCLASE DGCM-RELATED"/>
    <property type="match status" value="1"/>
</dbReference>
<dbReference type="GO" id="GO:0052621">
    <property type="term" value="F:diguanylate cyclase activity"/>
    <property type="evidence" value="ECO:0007669"/>
    <property type="project" value="TreeGrafter"/>
</dbReference>
<evidence type="ECO:0008006" key="7">
    <source>
        <dbReference type="Google" id="ProtNLM"/>
    </source>
</evidence>
<dbReference type="InterPro" id="IPR043128">
    <property type="entry name" value="Rev_trsase/Diguanyl_cyclase"/>
</dbReference>
<dbReference type="STRING" id="1499966.U14_02746"/>
<keyword evidence="6" id="KW-1185">Reference proteome</keyword>
<proteinExistence type="predicted"/>
<evidence type="ECO:0000313" key="5">
    <source>
        <dbReference type="EMBL" id="GAK51501.1"/>
    </source>
</evidence>
<dbReference type="SMART" id="SM00267">
    <property type="entry name" value="GGDEF"/>
    <property type="match status" value="1"/>
</dbReference>
<protein>
    <recommendedName>
        <fullName evidence="7">Response regulator receiver modulated diguanylate cyclase</fullName>
    </recommendedName>
</protein>
<feature type="modified residue" description="4-aspartylphosphate" evidence="1">
    <location>
        <position position="59"/>
    </location>
</feature>
<keyword evidence="2" id="KW-0175">Coiled coil</keyword>
<dbReference type="HOGENOM" id="CLU_000445_11_28_0"/>
<gene>
    <name evidence="5" type="ORF">U14_02746</name>
</gene>
<sequence>MKILIVDDSRHVRTQLKLLLKSADYTDLLFAETASEAFGLLGVDSPDEGECTVDLILLDIIMPDIDGINSCRILKTIERLKDIPVIMVTGDTSEESLQQAFEAGATDYITKPLKKIELLARVGAALRLKQETDARKNRELQLRARELQLLETTNLLERANQQLQESNERLQRMASVDGLTGVANRRYFDEYFSKEWRRASRLSQRISIVMIDIDFFKRYNDTYGHLQGDECLKQVARGLTIPLKRALDLVARYGGEEFVAMLPDTGLEGAIEVARQLQETIRDLQVPHAGSPVAPYVTLSMGVATLVPHKDIAPDLLISHADKALYQAKTDGRNCFRYYETAANE</sequence>
<dbReference type="InterPro" id="IPR050469">
    <property type="entry name" value="Diguanylate_Cyclase"/>
</dbReference>
<dbReference type="InterPro" id="IPR011006">
    <property type="entry name" value="CheY-like_superfamily"/>
</dbReference>
<dbReference type="FunFam" id="3.30.70.270:FF:000001">
    <property type="entry name" value="Diguanylate cyclase domain protein"/>
    <property type="match status" value="1"/>
</dbReference>
<dbReference type="InterPro" id="IPR001789">
    <property type="entry name" value="Sig_transdc_resp-reg_receiver"/>
</dbReference>
<organism evidence="5">
    <name type="scientific">Candidatus Moduliflexus flocculans</name>
    <dbReference type="NCBI Taxonomy" id="1499966"/>
    <lineage>
        <taxon>Bacteria</taxon>
        <taxon>Candidatus Moduliflexota</taxon>
        <taxon>Candidatus Moduliflexia</taxon>
        <taxon>Candidatus Moduliflexales</taxon>
        <taxon>Candidatus Moduliflexaceae</taxon>
    </lineage>
</organism>
<dbReference type="Proteomes" id="UP000030700">
    <property type="component" value="Unassembled WGS sequence"/>
</dbReference>
<evidence type="ECO:0000259" key="4">
    <source>
        <dbReference type="PROSITE" id="PS50887"/>
    </source>
</evidence>
<dbReference type="SMART" id="SM00448">
    <property type="entry name" value="REC"/>
    <property type="match status" value="1"/>
</dbReference>
<dbReference type="Pfam" id="PF00990">
    <property type="entry name" value="GGDEF"/>
    <property type="match status" value="1"/>
</dbReference>
<dbReference type="PROSITE" id="PS50110">
    <property type="entry name" value="RESPONSE_REGULATORY"/>
    <property type="match status" value="1"/>
</dbReference>
<accession>A0A081BM85</accession>
<feature type="domain" description="Response regulatory" evidence="3">
    <location>
        <begin position="2"/>
        <end position="126"/>
    </location>
</feature>
<dbReference type="AlphaFoldDB" id="A0A081BM85"/>
<evidence type="ECO:0000259" key="3">
    <source>
        <dbReference type="PROSITE" id="PS50110"/>
    </source>
</evidence>
<dbReference type="NCBIfam" id="TIGR00254">
    <property type="entry name" value="GGDEF"/>
    <property type="match status" value="1"/>
</dbReference>
<dbReference type="CDD" id="cd01949">
    <property type="entry name" value="GGDEF"/>
    <property type="match status" value="1"/>
</dbReference>
<dbReference type="GO" id="GO:0043709">
    <property type="term" value="P:cell adhesion involved in single-species biofilm formation"/>
    <property type="evidence" value="ECO:0007669"/>
    <property type="project" value="TreeGrafter"/>
</dbReference>